<accession>D3Q7D8</accession>
<organism evidence="3 4">
    <name type="scientific">Stackebrandtia nassauensis (strain DSM 44728 / CIP 108903 / NRRL B-16338 / NBRC 102104 / LLR-40K-21)</name>
    <dbReference type="NCBI Taxonomy" id="446470"/>
    <lineage>
        <taxon>Bacteria</taxon>
        <taxon>Bacillati</taxon>
        <taxon>Actinomycetota</taxon>
        <taxon>Actinomycetes</taxon>
        <taxon>Glycomycetales</taxon>
        <taxon>Glycomycetaceae</taxon>
        <taxon>Stackebrandtia</taxon>
    </lineage>
</organism>
<dbReference type="STRING" id="446470.Snas_2733"/>
<keyword evidence="2" id="KW-0732">Signal</keyword>
<dbReference type="PANTHER" id="PTHR43649:SF12">
    <property type="entry name" value="DIACETYLCHITOBIOSE BINDING PROTEIN DASA"/>
    <property type="match status" value="1"/>
</dbReference>
<dbReference type="KEGG" id="sna:Snas_2733"/>
<dbReference type="SUPFAM" id="SSF53850">
    <property type="entry name" value="Periplasmic binding protein-like II"/>
    <property type="match status" value="1"/>
</dbReference>
<dbReference type="Gene3D" id="3.40.190.10">
    <property type="entry name" value="Periplasmic binding protein-like II"/>
    <property type="match status" value="1"/>
</dbReference>
<gene>
    <name evidence="3" type="ordered locus">Snas_2733</name>
</gene>
<dbReference type="CDD" id="cd13585">
    <property type="entry name" value="PBP2_TMBP_like"/>
    <property type="match status" value="1"/>
</dbReference>
<sequence length="434" mass="46017">MSLRIRATAVGLAAAVVLAGCGGGTSPAAPVKNVDADKLNGEITVWSWDVAATALNRLAEDFEKQTDVKVKVVDIGYDNAADKTSVGLKSGNGLPDVVTVETQQMQSYIGQFPKGFAEMTDAAKKYEDDMDPSKWAASSSQDGKLFGLPWDAGTAGLFYRTDYFDEAGVDPESVETWDDLIEAGKKVKKATGAKLLVSDVSGSSSLVPLLMQQQGAGYFSQDGDITLDSPEAKKALDIVKRLNDAGLIHNEKGWDALVRANKSGKVATEATGVWWAGTLTGEMPELKGKFGAMPLPAVESGGARTAANGGSGLAIPAQAKNPDAAWAFTKFVLTNTDNQVSMMKKDGLFPAYLPALKDEFFSADQDYFGGQPIYEMFAEQTAEIPAIAYTEDRSKADDVMKTVVPGVVLNGEDPDEELDAAADQLAGTTGRKRA</sequence>
<reference evidence="3 4" key="1">
    <citation type="journal article" date="2009" name="Stand. Genomic Sci.">
        <title>Complete genome sequence of Stackebrandtia nassauensis type strain (LLR-40K-21).</title>
        <authorList>
            <person name="Munk C."/>
            <person name="Lapidus A."/>
            <person name="Copeland A."/>
            <person name="Jando M."/>
            <person name="Mayilraj S."/>
            <person name="Glavina Del Rio T."/>
            <person name="Nolan M."/>
            <person name="Chen F."/>
            <person name="Lucas S."/>
            <person name="Tice H."/>
            <person name="Cheng J.F."/>
            <person name="Han C."/>
            <person name="Detter J.C."/>
            <person name="Bruce D."/>
            <person name="Goodwin L."/>
            <person name="Chain P."/>
            <person name="Pitluck S."/>
            <person name="Goker M."/>
            <person name="Ovchinikova G."/>
            <person name="Pati A."/>
            <person name="Ivanova N."/>
            <person name="Mavromatis K."/>
            <person name="Chen A."/>
            <person name="Palaniappan K."/>
            <person name="Land M."/>
            <person name="Hauser L."/>
            <person name="Chang Y.J."/>
            <person name="Jeffries C.D."/>
            <person name="Bristow J."/>
            <person name="Eisen J.A."/>
            <person name="Markowitz V."/>
            <person name="Hugenholtz P."/>
            <person name="Kyrpides N.C."/>
            <person name="Klenk H.P."/>
        </authorList>
    </citation>
    <scope>NUCLEOTIDE SEQUENCE [LARGE SCALE GENOMIC DNA]</scope>
    <source>
        <strain evidence="4">DSM 44728 / CIP 108903 / NRRL B-16338 / NBRC 102104 / LLR-40K-21</strain>
    </source>
</reference>
<keyword evidence="4" id="KW-1185">Reference proteome</keyword>
<dbReference type="AlphaFoldDB" id="D3Q7D8"/>
<dbReference type="eggNOG" id="COG1653">
    <property type="taxonomic scope" value="Bacteria"/>
</dbReference>
<dbReference type="InterPro" id="IPR006059">
    <property type="entry name" value="SBP"/>
</dbReference>
<feature type="region of interest" description="Disordered" evidence="1">
    <location>
        <begin position="409"/>
        <end position="434"/>
    </location>
</feature>
<dbReference type="EMBL" id="CP001778">
    <property type="protein sequence ID" value="ADD42409.1"/>
    <property type="molecule type" value="Genomic_DNA"/>
</dbReference>
<evidence type="ECO:0000313" key="4">
    <source>
        <dbReference type="Proteomes" id="UP000000844"/>
    </source>
</evidence>
<proteinExistence type="predicted"/>
<dbReference type="PANTHER" id="PTHR43649">
    <property type="entry name" value="ARABINOSE-BINDING PROTEIN-RELATED"/>
    <property type="match status" value="1"/>
</dbReference>
<dbReference type="RefSeq" id="WP_013017980.1">
    <property type="nucleotide sequence ID" value="NC_013947.1"/>
</dbReference>
<dbReference type="HOGENOM" id="CLU_031285_2_4_11"/>
<dbReference type="Pfam" id="PF13416">
    <property type="entry name" value="SBP_bac_8"/>
    <property type="match status" value="1"/>
</dbReference>
<feature type="chain" id="PRO_5039031119" evidence="2">
    <location>
        <begin position="20"/>
        <end position="434"/>
    </location>
</feature>
<evidence type="ECO:0000256" key="2">
    <source>
        <dbReference type="SAM" id="SignalP"/>
    </source>
</evidence>
<evidence type="ECO:0000256" key="1">
    <source>
        <dbReference type="SAM" id="MobiDB-lite"/>
    </source>
</evidence>
<protein>
    <submittedName>
        <fullName evidence="3">Extracellular solute-binding protein family 1</fullName>
    </submittedName>
</protein>
<dbReference type="OrthoDB" id="9780991at2"/>
<feature type="signal peptide" evidence="2">
    <location>
        <begin position="1"/>
        <end position="19"/>
    </location>
</feature>
<dbReference type="InterPro" id="IPR050490">
    <property type="entry name" value="Bact_solute-bd_prot1"/>
</dbReference>
<name>D3Q7D8_STANL</name>
<dbReference type="Proteomes" id="UP000000844">
    <property type="component" value="Chromosome"/>
</dbReference>
<dbReference type="PROSITE" id="PS51257">
    <property type="entry name" value="PROKAR_LIPOPROTEIN"/>
    <property type="match status" value="1"/>
</dbReference>
<evidence type="ECO:0000313" key="3">
    <source>
        <dbReference type="EMBL" id="ADD42409.1"/>
    </source>
</evidence>